<sequence>MRWAIFIALLASSAALAGPGLQPAAGPGGTPVVNNGHGVPVIDIVAPNVKGLSHNQFLDYNVGRPGVVLNNALQPGQSQLAGALAANPQFQGQAASTILNEVISRNASLIEGPQEIFGRPADYILANPNGITLNGGSFINTTRAGFVVGTPLVEEQQLRLIDTLQASGALQVAGDGQANSEGALELIAPRIDSQGPLTAAGDLTLTVGRNRIDPATGDVLEHQPGVPANIDANLFGAMRAGRIRVVSTAEGAGVRMGAVPVSADNGLSVSSAGGLEVSGTGTEPPRLNGGKGELRLTAAGDLALKAVEGQARRVDIEAGNTLTLDAELREKIQRDQEAWKKKAWFVTTETYNRTRTTTDRTQQGSQLRADEGLSLRSGADMRLVAADVRAGDQVTLDSAGNLDIEAGIDRQRIEEQVRHRKHLWRGDSDTDTSKETARGSVLEGERLVVNAGKNLKVQGSQLQSRADMQLKAKQVTVTTTALEESGNQRDYHGDLVSGTFFGDRKGNERQGQTLAGSTVTAGANLSISADQVTIKGSRLASQGDSVLYSEQGLLAIEADRSTLTSTERESDSKLFGLIGNQQTRTNREDQVLVSDVSASSDLRLASAEEMRIHGAKVNAGGTLQVEAKGDLLVDSAQASKQTEVLTHARGLTASARQTQTAQDGKPDSRQFEASLGYRVSNTRQQQQDTSQVSSELKGATVALTSGGHLQVKGSKVQASAGSLTVQAERTTLGVTRDTRESATDKTHIEGALAVTGGIDRVGSAFTGQHQQQTVRDSTSTAVRGELQAAGDIRIDTGTLLTEAAHVVAGGALQVQAERIDNQAVENIESHEQETRNWRAGLGASLEYRDISRPIERLVQGEEAARFQQASVEDALTAPSIGADLTADHLLRLENRRRGYAQASELSGASVTVKAQQVDDRGTQWRANEGVLTLQAERHQMLAASDTGTDSVRRLDVAGDVRVDTSTGQDINARVAGKGGSLEKQATTTTARPGTLYGQQGIQVQLGSEGRYEGTRIEGGEGDVSLHSDGTLTLAQATDSSRQETGSLVGNGWVKGGNRPGSVGIDGRGYLDKDRQQSLDTQARVAQIDAKGDVSLTSGGDLLLEGTRIGSREAPVANVRLESDGLLQVKVARDTHQASGAKLGGGLELAAKAGTSKGGGIGGHFTHGTRDERSDQAVDARITSAGALSMSSRAREETALWLQGLQASAARIDAQAFKGGLLLESSGNRDYRNNLGISAGAGISLSQGELDSRALHGRVQVDLDKRDNQTWNANTWRADRINLLSQGDTRIEGSSLEAQRIQGDIDGDLLVASRKDRVDSLTVAVDARLSQEKNPQGYTNAAKALAGPASGKVNEKTSAALSKAEPGLSPTLKLEVSHRQRDTVAHQATLKGREGIDLKVGGDARLVGARLQSANGPVELQATSVTRETLSGTDYRRDVSVDASNSPVDLGTAIAELTKGKGAADGENALDLGLLRTSGYSRSEQWVSEVRQKGDR</sequence>
<evidence type="ECO:0000313" key="4">
    <source>
        <dbReference type="Proteomes" id="UP000193675"/>
    </source>
</evidence>
<feature type="chain" id="PRO_5012529799" evidence="1">
    <location>
        <begin position="18"/>
        <end position="1495"/>
    </location>
</feature>
<feature type="domain" description="Filamentous haemagglutinin FhaB/tRNA nuclease CdiA-like TPS" evidence="2">
    <location>
        <begin position="36"/>
        <end position="156"/>
    </location>
</feature>
<dbReference type="SUPFAM" id="SSF51126">
    <property type="entry name" value="Pectin lyase-like"/>
    <property type="match status" value="1"/>
</dbReference>
<evidence type="ECO:0000256" key="1">
    <source>
        <dbReference type="SAM" id="SignalP"/>
    </source>
</evidence>
<dbReference type="EMBL" id="NBWC01000015">
    <property type="protein sequence ID" value="ORL64075.1"/>
    <property type="molecule type" value="Genomic_DNA"/>
</dbReference>
<dbReference type="InterPro" id="IPR012334">
    <property type="entry name" value="Pectin_lyas_fold"/>
</dbReference>
<accession>A0A1X0ZWP7</accession>
<dbReference type="InterPro" id="IPR008638">
    <property type="entry name" value="FhaB/CdiA-like_TPS"/>
</dbReference>
<feature type="signal peptide" evidence="1">
    <location>
        <begin position="1"/>
        <end position="17"/>
    </location>
</feature>
<reference evidence="3 4" key="1">
    <citation type="submission" date="2017-04" db="EMBL/GenBank/DDBJ databases">
        <title>Presence of VIM-2 positive Pseudomonas species in chickens and their surrounding environment.</title>
        <authorList>
            <person name="Zhang R."/>
        </authorList>
    </citation>
    <scope>NUCLEOTIDE SEQUENCE [LARGE SCALE GENOMIC DNA]</scope>
    <source>
        <strain evidence="3 4">DZ-C18</strain>
    </source>
</reference>
<dbReference type="GO" id="GO:0003824">
    <property type="term" value="F:catalytic activity"/>
    <property type="evidence" value="ECO:0007669"/>
    <property type="project" value="UniProtKB-ARBA"/>
</dbReference>
<name>A0A1X0ZWP7_PSEPU</name>
<keyword evidence="1" id="KW-0732">Signal</keyword>
<dbReference type="SMART" id="SM00912">
    <property type="entry name" value="Haemagg_act"/>
    <property type="match status" value="1"/>
</dbReference>
<proteinExistence type="predicted"/>
<evidence type="ECO:0000259" key="2">
    <source>
        <dbReference type="SMART" id="SM00912"/>
    </source>
</evidence>
<dbReference type="InterPro" id="IPR025157">
    <property type="entry name" value="Hemagglutinin_rpt"/>
</dbReference>
<gene>
    <name evidence="3" type="ORF">B7H17_13355</name>
</gene>
<dbReference type="Proteomes" id="UP000193675">
    <property type="component" value="Unassembled WGS sequence"/>
</dbReference>
<dbReference type="Pfam" id="PF13332">
    <property type="entry name" value="Fil_haemagg_2"/>
    <property type="match status" value="6"/>
</dbReference>
<dbReference type="Gene3D" id="2.160.20.10">
    <property type="entry name" value="Single-stranded right-handed beta-helix, Pectin lyase-like"/>
    <property type="match status" value="1"/>
</dbReference>
<organism evidence="3 4">
    <name type="scientific">Pseudomonas putida</name>
    <name type="common">Arthrobacter siderocapsulatus</name>
    <dbReference type="NCBI Taxonomy" id="303"/>
    <lineage>
        <taxon>Bacteria</taxon>
        <taxon>Pseudomonadati</taxon>
        <taxon>Pseudomonadota</taxon>
        <taxon>Gammaproteobacteria</taxon>
        <taxon>Pseudomonadales</taxon>
        <taxon>Pseudomonadaceae</taxon>
        <taxon>Pseudomonas</taxon>
    </lineage>
</organism>
<dbReference type="NCBIfam" id="TIGR01901">
    <property type="entry name" value="adhes_NPXG"/>
    <property type="match status" value="1"/>
</dbReference>
<protein>
    <submittedName>
        <fullName evidence="3">Filamentous hemagglutinin</fullName>
    </submittedName>
</protein>
<comment type="caution">
    <text evidence="3">The sequence shown here is derived from an EMBL/GenBank/DDBJ whole genome shotgun (WGS) entry which is preliminary data.</text>
</comment>
<dbReference type="InterPro" id="IPR011050">
    <property type="entry name" value="Pectin_lyase_fold/virulence"/>
</dbReference>
<evidence type="ECO:0000313" key="3">
    <source>
        <dbReference type="EMBL" id="ORL64075.1"/>
    </source>
</evidence>
<dbReference type="Pfam" id="PF05860">
    <property type="entry name" value="TPS"/>
    <property type="match status" value="1"/>
</dbReference>